<keyword evidence="2" id="KW-1185">Reference proteome</keyword>
<organism evidence="1 2">
    <name type="scientific">Rosa chinensis</name>
    <name type="common">China rose</name>
    <dbReference type="NCBI Taxonomy" id="74649"/>
    <lineage>
        <taxon>Eukaryota</taxon>
        <taxon>Viridiplantae</taxon>
        <taxon>Streptophyta</taxon>
        <taxon>Embryophyta</taxon>
        <taxon>Tracheophyta</taxon>
        <taxon>Spermatophyta</taxon>
        <taxon>Magnoliopsida</taxon>
        <taxon>eudicotyledons</taxon>
        <taxon>Gunneridae</taxon>
        <taxon>Pentapetalae</taxon>
        <taxon>rosids</taxon>
        <taxon>fabids</taxon>
        <taxon>Rosales</taxon>
        <taxon>Rosaceae</taxon>
        <taxon>Rosoideae</taxon>
        <taxon>Rosoideae incertae sedis</taxon>
        <taxon>Rosa</taxon>
    </lineage>
</organism>
<gene>
    <name evidence="1" type="ORF">RchiOBHm_Chr2g0147361</name>
</gene>
<comment type="caution">
    <text evidence="1">The sequence shown here is derived from an EMBL/GenBank/DDBJ whole genome shotgun (WGS) entry which is preliminary data.</text>
</comment>
<name>A0A2P6RZ52_ROSCH</name>
<evidence type="ECO:0000313" key="1">
    <source>
        <dbReference type="EMBL" id="PRQ51699.1"/>
    </source>
</evidence>
<dbReference type="Gramene" id="PRQ51699">
    <property type="protein sequence ID" value="PRQ51699"/>
    <property type="gene ID" value="RchiOBHm_Chr2g0147361"/>
</dbReference>
<sequence>MPRLEQLQSRSGLGKPLGLQLLNSVCVWNVHNKAKPCEQRKIQMLGFVLWILL</sequence>
<evidence type="ECO:0000313" key="2">
    <source>
        <dbReference type="Proteomes" id="UP000238479"/>
    </source>
</evidence>
<protein>
    <submittedName>
        <fullName evidence="1">Uncharacterized protein</fullName>
    </submittedName>
</protein>
<reference evidence="1 2" key="1">
    <citation type="journal article" date="2018" name="Nat. Genet.">
        <title>The Rosa genome provides new insights in the design of modern roses.</title>
        <authorList>
            <person name="Bendahmane M."/>
        </authorList>
    </citation>
    <scope>NUCLEOTIDE SEQUENCE [LARGE SCALE GENOMIC DNA]</scope>
    <source>
        <strain evidence="2">cv. Old Blush</strain>
    </source>
</reference>
<accession>A0A2P6RZ52</accession>
<dbReference type="AlphaFoldDB" id="A0A2P6RZ52"/>
<dbReference type="EMBL" id="PDCK01000040">
    <property type="protein sequence ID" value="PRQ51699.1"/>
    <property type="molecule type" value="Genomic_DNA"/>
</dbReference>
<dbReference type="Proteomes" id="UP000238479">
    <property type="component" value="Chromosome 2"/>
</dbReference>
<proteinExistence type="predicted"/>